<proteinExistence type="predicted"/>
<evidence type="ECO:0000259" key="17">
    <source>
        <dbReference type="PROSITE" id="PS50280"/>
    </source>
</evidence>
<dbReference type="PROSITE" id="PS50280">
    <property type="entry name" value="SET"/>
    <property type="match status" value="1"/>
</dbReference>
<comment type="catalytic activity">
    <reaction evidence="11">
        <text>L-lysyl(4)-[histone H3] + 3 S-adenosyl-L-methionine = N(6),N(6),N(6)-trimethyl-L-lysyl(4)-[histone H3] + 3 S-adenosyl-L-homocysteine + 3 H(+)</text>
        <dbReference type="Rhea" id="RHEA:60260"/>
        <dbReference type="Rhea" id="RHEA-COMP:15537"/>
        <dbReference type="Rhea" id="RHEA-COMP:15547"/>
        <dbReference type="ChEBI" id="CHEBI:15378"/>
        <dbReference type="ChEBI" id="CHEBI:29969"/>
        <dbReference type="ChEBI" id="CHEBI:57856"/>
        <dbReference type="ChEBI" id="CHEBI:59789"/>
        <dbReference type="ChEBI" id="CHEBI:61961"/>
        <dbReference type="EC" id="2.1.1.354"/>
    </reaction>
</comment>
<feature type="region of interest" description="Disordered" evidence="15">
    <location>
        <begin position="800"/>
        <end position="828"/>
    </location>
</feature>
<dbReference type="CDD" id="cd19169">
    <property type="entry name" value="SET_SETD1"/>
    <property type="match status" value="1"/>
</dbReference>
<feature type="domain" description="RRM" evidence="16">
    <location>
        <begin position="308"/>
        <end position="380"/>
    </location>
</feature>
<evidence type="ECO:0000256" key="1">
    <source>
        <dbReference type="ARBA" id="ARBA00004123"/>
    </source>
</evidence>
<dbReference type="SUPFAM" id="SSF82199">
    <property type="entry name" value="SET domain"/>
    <property type="match status" value="1"/>
</dbReference>
<dbReference type="PROSITE" id="PS50868">
    <property type="entry name" value="POST_SET"/>
    <property type="match status" value="1"/>
</dbReference>
<evidence type="ECO:0000256" key="12">
    <source>
        <dbReference type="ARBA" id="ARBA00047583"/>
    </source>
</evidence>
<feature type="compositionally biased region" description="Basic and acidic residues" evidence="15">
    <location>
        <begin position="1049"/>
        <end position="1089"/>
    </location>
</feature>
<name>A0A7M5WK88_9CNID</name>
<evidence type="ECO:0000259" key="18">
    <source>
        <dbReference type="PROSITE" id="PS50868"/>
    </source>
</evidence>
<feature type="compositionally biased region" description="Polar residues" evidence="15">
    <location>
        <begin position="505"/>
        <end position="514"/>
    </location>
</feature>
<dbReference type="SMART" id="SM00508">
    <property type="entry name" value="PostSET"/>
    <property type="match status" value="1"/>
</dbReference>
<dbReference type="GO" id="GO:0048188">
    <property type="term" value="C:Set1C/COMPASS complex"/>
    <property type="evidence" value="ECO:0007669"/>
    <property type="project" value="InterPro"/>
</dbReference>
<dbReference type="InterPro" id="IPR001214">
    <property type="entry name" value="SET_dom"/>
</dbReference>
<protein>
    <recommendedName>
        <fullName evidence="2">[histone H3]-lysine(4) N-trimethyltransferase</fullName>
        <ecNumber evidence="2">2.1.1.354</ecNumber>
    </recommendedName>
</protein>
<dbReference type="Proteomes" id="UP000594262">
    <property type="component" value="Unplaced"/>
</dbReference>
<feature type="compositionally biased region" description="Polar residues" evidence="15">
    <location>
        <begin position="434"/>
        <end position="451"/>
    </location>
</feature>
<feature type="region of interest" description="Disordered" evidence="15">
    <location>
        <begin position="412"/>
        <end position="571"/>
    </location>
</feature>
<dbReference type="FunFam" id="2.170.270.10:FF:000010">
    <property type="entry name" value="Histone-lysine N-methyltransferase"/>
    <property type="match status" value="1"/>
</dbReference>
<feature type="compositionally biased region" description="Basic and acidic residues" evidence="15">
    <location>
        <begin position="899"/>
        <end position="911"/>
    </location>
</feature>
<evidence type="ECO:0000313" key="20">
    <source>
        <dbReference type="Proteomes" id="UP000594262"/>
    </source>
</evidence>
<evidence type="ECO:0000256" key="15">
    <source>
        <dbReference type="SAM" id="MobiDB-lite"/>
    </source>
</evidence>
<feature type="compositionally biased region" description="Basic and acidic residues" evidence="15">
    <location>
        <begin position="800"/>
        <end position="814"/>
    </location>
</feature>
<dbReference type="InterPro" id="IPR000504">
    <property type="entry name" value="RRM_dom"/>
</dbReference>
<feature type="region of interest" description="Disordered" evidence="15">
    <location>
        <begin position="645"/>
        <end position="678"/>
    </location>
</feature>
<keyword evidence="4" id="KW-0808">Transferase</keyword>
<feature type="compositionally biased region" description="Polar residues" evidence="15">
    <location>
        <begin position="876"/>
        <end position="886"/>
    </location>
</feature>
<dbReference type="InterPro" id="IPR003616">
    <property type="entry name" value="Post-SET_dom"/>
</dbReference>
<dbReference type="Pfam" id="PF11764">
    <property type="entry name" value="N-SET"/>
    <property type="match status" value="1"/>
</dbReference>
<feature type="compositionally biased region" description="Low complexity" evidence="15">
    <location>
        <begin position="654"/>
        <end position="665"/>
    </location>
</feature>
<feature type="compositionally biased region" description="Low complexity" evidence="15">
    <location>
        <begin position="1122"/>
        <end position="1138"/>
    </location>
</feature>
<evidence type="ECO:0000256" key="5">
    <source>
        <dbReference type="ARBA" id="ARBA00022691"/>
    </source>
</evidence>
<dbReference type="Pfam" id="PF00856">
    <property type="entry name" value="SET"/>
    <property type="match status" value="1"/>
</dbReference>
<evidence type="ECO:0000256" key="10">
    <source>
        <dbReference type="ARBA" id="ARBA00023242"/>
    </source>
</evidence>
<feature type="region of interest" description="Disordered" evidence="15">
    <location>
        <begin position="1"/>
        <end position="239"/>
    </location>
</feature>
<dbReference type="Gene3D" id="2.170.270.10">
    <property type="entry name" value="SET domain"/>
    <property type="match status" value="1"/>
</dbReference>
<dbReference type="GO" id="GO:0032259">
    <property type="term" value="P:methylation"/>
    <property type="evidence" value="ECO:0007669"/>
    <property type="project" value="UniProtKB-KW"/>
</dbReference>
<organism evidence="19 20">
    <name type="scientific">Clytia hemisphaerica</name>
    <dbReference type="NCBI Taxonomy" id="252671"/>
    <lineage>
        <taxon>Eukaryota</taxon>
        <taxon>Metazoa</taxon>
        <taxon>Cnidaria</taxon>
        <taxon>Hydrozoa</taxon>
        <taxon>Hydroidolina</taxon>
        <taxon>Leptothecata</taxon>
        <taxon>Obeliida</taxon>
        <taxon>Clytiidae</taxon>
        <taxon>Clytia</taxon>
    </lineage>
</organism>
<feature type="domain" description="SET" evidence="17">
    <location>
        <begin position="1409"/>
        <end position="1526"/>
    </location>
</feature>
<feature type="compositionally biased region" description="Pro residues" evidence="15">
    <location>
        <begin position="178"/>
        <end position="190"/>
    </location>
</feature>
<evidence type="ECO:0000256" key="8">
    <source>
        <dbReference type="ARBA" id="ARBA00023015"/>
    </source>
</evidence>
<feature type="compositionally biased region" description="Basic and acidic residues" evidence="15">
    <location>
        <begin position="1"/>
        <end position="11"/>
    </location>
</feature>
<dbReference type="PANTHER" id="PTHR45814:SF2">
    <property type="entry name" value="HISTONE-LYSINE N-METHYLTRANSFERASE SETD1"/>
    <property type="match status" value="1"/>
</dbReference>
<dbReference type="SMART" id="SM00360">
    <property type="entry name" value="RRM"/>
    <property type="match status" value="1"/>
</dbReference>
<dbReference type="GeneID" id="136819597"/>
<feature type="compositionally biased region" description="Basic and acidic residues" evidence="15">
    <location>
        <begin position="1157"/>
        <end position="1179"/>
    </location>
</feature>
<reference evidence="19" key="1">
    <citation type="submission" date="2021-01" db="UniProtKB">
        <authorList>
            <consortium name="EnsemblMetazoa"/>
        </authorList>
    </citation>
    <scope>IDENTIFICATION</scope>
</reference>
<feature type="compositionally biased region" description="Polar residues" evidence="15">
    <location>
        <begin position="697"/>
        <end position="707"/>
    </location>
</feature>
<keyword evidence="7 14" id="KW-0694">RNA-binding</keyword>
<feature type="compositionally biased region" description="Basic and acidic residues" evidence="15">
    <location>
        <begin position="1023"/>
        <end position="1039"/>
    </location>
</feature>
<dbReference type="Pfam" id="PF00076">
    <property type="entry name" value="RRM_1"/>
    <property type="match status" value="1"/>
</dbReference>
<feature type="compositionally biased region" description="Acidic residues" evidence="15">
    <location>
        <begin position="935"/>
        <end position="944"/>
    </location>
</feature>
<dbReference type="GO" id="GO:0003723">
    <property type="term" value="F:RNA binding"/>
    <property type="evidence" value="ECO:0007669"/>
    <property type="project" value="UniProtKB-UniRule"/>
</dbReference>
<dbReference type="Gene3D" id="3.30.70.330">
    <property type="match status" value="1"/>
</dbReference>
<evidence type="ECO:0000256" key="14">
    <source>
        <dbReference type="PROSITE-ProRule" id="PRU00176"/>
    </source>
</evidence>
<dbReference type="OrthoDB" id="308383at2759"/>
<feature type="compositionally biased region" description="Acidic residues" evidence="15">
    <location>
        <begin position="968"/>
        <end position="983"/>
    </location>
</feature>
<evidence type="ECO:0000256" key="3">
    <source>
        <dbReference type="ARBA" id="ARBA00022603"/>
    </source>
</evidence>
<dbReference type="RefSeq" id="XP_066931929.1">
    <property type="nucleotide sequence ID" value="XM_067075828.1"/>
</dbReference>
<feature type="domain" description="Post-SET" evidence="18">
    <location>
        <begin position="1532"/>
        <end position="1548"/>
    </location>
</feature>
<feature type="compositionally biased region" description="Polar residues" evidence="15">
    <location>
        <begin position="819"/>
        <end position="828"/>
    </location>
</feature>
<feature type="compositionally biased region" description="Low complexity" evidence="15">
    <location>
        <begin position="862"/>
        <end position="875"/>
    </location>
</feature>
<dbReference type="InterPro" id="IPR035979">
    <property type="entry name" value="RBD_domain_sf"/>
</dbReference>
<dbReference type="SMART" id="SM01291">
    <property type="entry name" value="N-SET"/>
    <property type="match status" value="1"/>
</dbReference>
<dbReference type="InterPro" id="IPR012677">
    <property type="entry name" value="Nucleotide-bd_a/b_plait_sf"/>
</dbReference>
<keyword evidence="9" id="KW-0804">Transcription</keyword>
<feature type="compositionally biased region" description="Low complexity" evidence="15">
    <location>
        <begin position="166"/>
        <end position="177"/>
    </location>
</feature>
<keyword evidence="8" id="KW-0805">Transcription regulation</keyword>
<dbReference type="EnsemblMetazoa" id="CLYHEMT006854.1">
    <property type="protein sequence ID" value="CLYHEMP006854.1"/>
    <property type="gene ID" value="CLYHEMG006854"/>
</dbReference>
<feature type="compositionally biased region" description="Low complexity" evidence="15">
    <location>
        <begin position="419"/>
        <end position="433"/>
    </location>
</feature>
<feature type="compositionally biased region" description="Low complexity" evidence="15">
    <location>
        <begin position="1008"/>
        <end position="1017"/>
    </location>
</feature>
<feature type="region of interest" description="Disordered" evidence="15">
    <location>
        <begin position="690"/>
        <end position="714"/>
    </location>
</feature>
<keyword evidence="5" id="KW-0949">S-adenosyl-L-methionine</keyword>
<evidence type="ECO:0000313" key="19">
    <source>
        <dbReference type="EnsemblMetazoa" id="CLYHEMP006854.1"/>
    </source>
</evidence>
<sequence length="1548" mass="177602">MSDRSKWESRRRSPNGHYNNHQQRSSSSERSYRGSRDKERDNERDRKYDKERDRGSSQNKEYDRYDRERDRGKNRERDRDRDRDRDKERDEWRQNRYRYRDNDSKRDREDRYKKDSDRYERSSSFEKDARSFPSRRDTHEKRPHTPPFPPPPPSNTFNTAHKHQDSSSSGYNSSPFPGAEPPPPPPPSNPPSMTQRLTSLYLADNKQKEKAPPPPASKPTLNRSSSNASSKPDPVKSDLRNYKLLLDPMIKKGHTKITRYDGVLTGQPPVVPKDPRQRKSKIWTLEQCDLPVPTPSMDKNYVGPMPRDTIRFSNLNDNIDRKFLYELCEAYGDILEHKVYFDPKSNRHMGTGKVVFDNKTKTDSVVSLMDGRSVMGNEIKAWIDVKNPPGHSIWKQLEVECLARDAKIADACRPPPVQPISSQHQSTPSTPTIGSFQRNQPVAPSYMNNQSIPPPPPPSNSYGGRTGPMTPPSMGGPSERSHPPPPPPSNKYYKSKSRNSKYSPVSDQSNSPKSPRNKHSNTAYEAISDSETNKDQVEDISPASATGGGQDDDNMSLSPISPTDANNKVELNIHQHQNLPLPQQNMLPVPGNAPPGRGMPFPLIPPLPIPQPPQNFGGNYFPPPIPQPPPQGGMNQPMQPMNNFVPPPQPQPPFNHNLQQQMSYQPQPPPQMPQQPAPSLMQQNLIQNNNYNNNMQHSHTNMQQSQHRYQDEHQRDFHRNQRMLPQNTPHLKNNNIEQYQEQSNEQQAPTQQDLPFVFQVKAGCARDISQELKRILSRDTLKRLVEQSAFKAYENWWEKQKSLNEPKPESKTLGEEPLNNKTNLKNSASIDEIKSTTWNKNKQALSEIVQSMFGPEKSMDNSSFLSSFRISRRPSASSTRMKQQTQSRRKKNSNRAWNKVKENRPLQRIEESSDDDTEDDGGESYAKKHRKIVEDSNEESDDQFEQFLKQRKVQKSGSSLYQKIYSDSETEQSQTEDEDDFIDDQTVAESTENSASDSDSSSDDSSDSDSSTTSSSDAEIEEEMKRIQKAHREKEEEQNALKTSTSETEAAHKNNDEEQITTDDKDGFRSMYDEPRRAAVEQAKKKIEKTVLPAPKRERKPKTDKPPPRKRVKKQAPKIIEESSSSSESETESSSSETELSEAERHEEEETPMEIDDEKRVNNRVEENVEEKREIQNTKTSEEELINNLIMLEHNYFGAPPPTISVVNKTNDKGKHTKIDKPNHEIPNERKAIKRRLESPEKAELKYKFQMRTKEEENKIIWNIYDESLDDEDLKYMKGAFESLQQVASKEVDSYSWSDLPLPPIYKQKRVKGEAKLRIHKTGSARSEGYYKIEMKEKAQYLKSALRQLTVLKQRDDVDEKTAASQASAEQKMKSRENRAMQRRLASSFAQEEFASLINYNQALRMRKKALRFQKSSIHNWGLFALEPIAAEEFVCEYVGTMVRSIVAELREQRYEKSGIGSSYLFRLDMESVIDATKTGCNARFINHSCQPNCYAKVILVEGAKKIVIYSKYDIALGEEITYDYKFPIEDEKIPCLCGAPQCRGSLN</sequence>
<feature type="compositionally biased region" description="Pro residues" evidence="15">
    <location>
        <begin position="145"/>
        <end position="154"/>
    </location>
</feature>
<accession>A0A7M5WK88</accession>
<dbReference type="InterPro" id="IPR037841">
    <property type="entry name" value="SET_SETD1A/B"/>
</dbReference>
<dbReference type="InterPro" id="IPR024657">
    <property type="entry name" value="COMPASS_Set1_N-SET"/>
</dbReference>
<feature type="region of interest" description="Disordered" evidence="15">
    <location>
        <begin position="859"/>
        <end position="1179"/>
    </location>
</feature>
<keyword evidence="10" id="KW-0539">Nucleus</keyword>
<dbReference type="SMART" id="SM00317">
    <property type="entry name" value="SET"/>
    <property type="match status" value="1"/>
</dbReference>
<feature type="compositionally biased region" description="Polar residues" evidence="15">
    <location>
        <begin position="555"/>
        <end position="566"/>
    </location>
</feature>
<evidence type="ECO:0000256" key="11">
    <source>
        <dbReference type="ARBA" id="ARBA00047571"/>
    </source>
</evidence>
<comment type="catalytic activity">
    <reaction evidence="12">
        <text>N(6)-methyl-L-lysyl(4)-[histone H3] + S-adenosyl-L-methionine = N(6),N(6)-dimethyl-L-lysyl(4)-[histone H3] + S-adenosyl-L-homocysteine + H(+)</text>
        <dbReference type="Rhea" id="RHEA:60268"/>
        <dbReference type="Rhea" id="RHEA-COMP:15540"/>
        <dbReference type="Rhea" id="RHEA-COMP:15543"/>
        <dbReference type="ChEBI" id="CHEBI:15378"/>
        <dbReference type="ChEBI" id="CHEBI:57856"/>
        <dbReference type="ChEBI" id="CHEBI:59789"/>
        <dbReference type="ChEBI" id="CHEBI:61929"/>
        <dbReference type="ChEBI" id="CHEBI:61976"/>
    </reaction>
</comment>
<dbReference type="SUPFAM" id="SSF54928">
    <property type="entry name" value="RNA-binding domain, RBD"/>
    <property type="match status" value="1"/>
</dbReference>
<evidence type="ECO:0000256" key="13">
    <source>
        <dbReference type="ARBA" id="ARBA00049129"/>
    </source>
</evidence>
<dbReference type="InterPro" id="IPR046341">
    <property type="entry name" value="SET_dom_sf"/>
</dbReference>
<comment type="catalytic activity">
    <reaction evidence="13">
        <text>N(6),N(6)-dimethyl-L-lysyl(4)-[histone H3] + S-adenosyl-L-methionine = N(6),N(6),N(6)-trimethyl-L-lysyl(4)-[histone H3] + S-adenosyl-L-homocysteine + H(+)</text>
        <dbReference type="Rhea" id="RHEA:60272"/>
        <dbReference type="Rhea" id="RHEA-COMP:15537"/>
        <dbReference type="Rhea" id="RHEA-COMP:15540"/>
        <dbReference type="ChEBI" id="CHEBI:15378"/>
        <dbReference type="ChEBI" id="CHEBI:57856"/>
        <dbReference type="ChEBI" id="CHEBI:59789"/>
        <dbReference type="ChEBI" id="CHEBI:61961"/>
        <dbReference type="ChEBI" id="CHEBI:61976"/>
    </reaction>
</comment>
<feature type="compositionally biased region" description="Pro residues" evidence="15">
    <location>
        <begin position="666"/>
        <end position="676"/>
    </location>
</feature>
<evidence type="ECO:0000256" key="2">
    <source>
        <dbReference type="ARBA" id="ARBA00012182"/>
    </source>
</evidence>
<feature type="compositionally biased region" description="Basic and acidic residues" evidence="15">
    <location>
        <begin position="30"/>
        <end position="140"/>
    </location>
</feature>
<evidence type="ECO:0000256" key="6">
    <source>
        <dbReference type="ARBA" id="ARBA00022853"/>
    </source>
</evidence>
<evidence type="ECO:0000256" key="4">
    <source>
        <dbReference type="ARBA" id="ARBA00022679"/>
    </source>
</evidence>
<evidence type="ECO:0000259" key="16">
    <source>
        <dbReference type="PROSITE" id="PS50102"/>
    </source>
</evidence>
<feature type="compositionally biased region" description="Polar residues" evidence="15">
    <location>
        <begin position="220"/>
        <end position="230"/>
    </location>
</feature>
<dbReference type="InterPro" id="IPR044570">
    <property type="entry name" value="Set1-like"/>
</dbReference>
<comment type="subcellular location">
    <subcellularLocation>
        <location evidence="1">Nucleus</location>
    </subcellularLocation>
</comment>
<dbReference type="PANTHER" id="PTHR45814">
    <property type="entry name" value="HISTONE-LYSINE N-METHYLTRANSFERASE SETD1"/>
    <property type="match status" value="1"/>
</dbReference>
<dbReference type="PROSITE" id="PS50102">
    <property type="entry name" value="RRM"/>
    <property type="match status" value="1"/>
</dbReference>
<keyword evidence="6" id="KW-0156">Chromatin regulator</keyword>
<keyword evidence="20" id="KW-1185">Reference proteome</keyword>
<evidence type="ECO:0000256" key="9">
    <source>
        <dbReference type="ARBA" id="ARBA00023163"/>
    </source>
</evidence>
<dbReference type="EC" id="2.1.1.354" evidence="2"/>
<evidence type="ECO:0000256" key="7">
    <source>
        <dbReference type="ARBA" id="ARBA00022884"/>
    </source>
</evidence>
<dbReference type="GO" id="GO:0140999">
    <property type="term" value="F:histone H3K4 trimethyltransferase activity"/>
    <property type="evidence" value="ECO:0007669"/>
    <property type="project" value="UniProtKB-EC"/>
</dbReference>
<feature type="compositionally biased region" description="Acidic residues" evidence="15">
    <location>
        <begin position="912"/>
        <end position="922"/>
    </location>
</feature>
<keyword evidence="3" id="KW-0489">Methyltransferase</keyword>